<evidence type="ECO:0000256" key="1">
    <source>
        <dbReference type="ARBA" id="ARBA00001917"/>
    </source>
</evidence>
<dbReference type="STRING" id="411945.GA0061102_102455"/>
<dbReference type="OrthoDB" id="9783347at2"/>
<dbReference type="InterPro" id="IPR012349">
    <property type="entry name" value="Split_barrel_FMN-bd"/>
</dbReference>
<comment type="similarity">
    <text evidence="4">Belongs to the flavoredoxin family.</text>
</comment>
<name>A0A1C3W7S4_9HYPH</name>
<sequence>MPNTEPVFVDIALKTYKRGILNAIIAPRPIGWMSTVDSKGNANLAPYSYFNIMSNEPPILAFSCNTPEDRPTKDTLKNVRETGEFVFNLVSYDLVKEMNMTSAPLPAGMDEFEYAGLEKAECIYVKAPRVARSPAALECKVVEIVRLTNELGGANVNVTFGKVVGMHIQPDFLEDGGYFNTALAQPVTRLGGAEYAISQPSFELQRQFTRADESTY</sequence>
<dbReference type="PANTHER" id="PTHR33798:SF5">
    <property type="entry name" value="FLAVIN REDUCTASE LIKE DOMAIN-CONTAINING PROTEIN"/>
    <property type="match status" value="1"/>
</dbReference>
<dbReference type="Proteomes" id="UP000199435">
    <property type="component" value="Unassembled WGS sequence"/>
</dbReference>
<gene>
    <name evidence="6" type="ORF">GA0061102_102455</name>
</gene>
<protein>
    <submittedName>
        <fullName evidence="6">NADH-FMN oxidoreductase RutF, flavin reductase (DIM6/NTAB) family</fullName>
    </submittedName>
</protein>
<dbReference type="GO" id="GO:0016646">
    <property type="term" value="F:oxidoreductase activity, acting on the CH-NH group of donors, NAD or NADP as acceptor"/>
    <property type="evidence" value="ECO:0007669"/>
    <property type="project" value="UniProtKB-ARBA"/>
</dbReference>
<evidence type="ECO:0000256" key="4">
    <source>
        <dbReference type="ARBA" id="ARBA00038054"/>
    </source>
</evidence>
<keyword evidence="7" id="KW-1185">Reference proteome</keyword>
<evidence type="ECO:0000259" key="5">
    <source>
        <dbReference type="SMART" id="SM00903"/>
    </source>
</evidence>
<organism evidence="6 7">
    <name type="scientific">Rhizobium miluonense</name>
    <dbReference type="NCBI Taxonomy" id="411945"/>
    <lineage>
        <taxon>Bacteria</taxon>
        <taxon>Pseudomonadati</taxon>
        <taxon>Pseudomonadota</taxon>
        <taxon>Alphaproteobacteria</taxon>
        <taxon>Hyphomicrobiales</taxon>
        <taxon>Rhizobiaceae</taxon>
        <taxon>Rhizobium/Agrobacterium group</taxon>
        <taxon>Rhizobium</taxon>
    </lineage>
</organism>
<dbReference type="InterPro" id="IPR002563">
    <property type="entry name" value="Flavin_Rdtase-like_dom"/>
</dbReference>
<feature type="domain" description="Flavin reductase like" evidence="5">
    <location>
        <begin position="23"/>
        <end position="180"/>
    </location>
</feature>
<evidence type="ECO:0000256" key="3">
    <source>
        <dbReference type="ARBA" id="ARBA00022643"/>
    </source>
</evidence>
<dbReference type="SUPFAM" id="SSF50475">
    <property type="entry name" value="FMN-binding split barrel"/>
    <property type="match status" value="1"/>
</dbReference>
<dbReference type="Pfam" id="PF01613">
    <property type="entry name" value="Flavin_Reduct"/>
    <property type="match status" value="1"/>
</dbReference>
<evidence type="ECO:0000313" key="6">
    <source>
        <dbReference type="EMBL" id="SCB36030.1"/>
    </source>
</evidence>
<evidence type="ECO:0000256" key="2">
    <source>
        <dbReference type="ARBA" id="ARBA00022630"/>
    </source>
</evidence>
<keyword evidence="2" id="KW-0285">Flavoprotein</keyword>
<keyword evidence="3" id="KW-0288">FMN</keyword>
<comment type="cofactor">
    <cofactor evidence="1">
        <name>FMN</name>
        <dbReference type="ChEBI" id="CHEBI:58210"/>
    </cofactor>
</comment>
<evidence type="ECO:0000313" key="7">
    <source>
        <dbReference type="Proteomes" id="UP000199435"/>
    </source>
</evidence>
<dbReference type="Gene3D" id="2.30.110.10">
    <property type="entry name" value="Electron Transport, Fmn-binding Protein, Chain A"/>
    <property type="match status" value="1"/>
</dbReference>
<proteinExistence type="inferred from homology"/>
<dbReference type="GO" id="GO:0010181">
    <property type="term" value="F:FMN binding"/>
    <property type="evidence" value="ECO:0007669"/>
    <property type="project" value="InterPro"/>
</dbReference>
<dbReference type="PANTHER" id="PTHR33798">
    <property type="entry name" value="FLAVOPROTEIN OXYGENASE"/>
    <property type="match status" value="1"/>
</dbReference>
<dbReference type="AlphaFoldDB" id="A0A1C3W7S4"/>
<dbReference type="RefSeq" id="WP_092852111.1">
    <property type="nucleotide sequence ID" value="NZ_FMAH01000024.1"/>
</dbReference>
<reference evidence="7" key="1">
    <citation type="submission" date="2016-08" db="EMBL/GenBank/DDBJ databases">
        <authorList>
            <person name="Varghese N."/>
            <person name="Submissions Spin"/>
        </authorList>
    </citation>
    <scope>NUCLEOTIDE SEQUENCE [LARGE SCALE GENOMIC DNA]</scope>
    <source>
        <strain evidence="7">HAMBI 2971</strain>
    </source>
</reference>
<dbReference type="SMART" id="SM00903">
    <property type="entry name" value="Flavin_Reduct"/>
    <property type="match status" value="1"/>
</dbReference>
<dbReference type="EMBL" id="FMAH01000024">
    <property type="protein sequence ID" value="SCB36030.1"/>
    <property type="molecule type" value="Genomic_DNA"/>
</dbReference>
<accession>A0A1C3W7S4</accession>